<evidence type="ECO:0000313" key="3">
    <source>
        <dbReference type="Proteomes" id="UP001156905"/>
    </source>
</evidence>
<accession>A0ABQ6BAD5</accession>
<proteinExistence type="predicted"/>
<name>A0ABQ6BAD5_9BRAD</name>
<dbReference type="EMBL" id="BSOW01000045">
    <property type="protein sequence ID" value="GLR91329.1"/>
    <property type="molecule type" value="Genomic_DNA"/>
</dbReference>
<comment type="caution">
    <text evidence="2">The sequence shown here is derived from an EMBL/GenBank/DDBJ whole genome shotgun (WGS) entry which is preliminary data.</text>
</comment>
<keyword evidence="3" id="KW-1185">Reference proteome</keyword>
<feature type="transmembrane region" description="Helical" evidence="1">
    <location>
        <begin position="27"/>
        <end position="47"/>
    </location>
</feature>
<sequence length="130" mass="14267">MIVLIIWFVLTLVVAGAAEARGRNAFGWFVIAFFLSPLIGILLLLVFPNLKQQRLLEAAVAQRGPPPLPKASFLGRSDRVTIDRTPRPFEPDGVFAGVPYKVADDGSIHAIMQGALVRFQDFDRFTGSLS</sequence>
<organism evidence="2 3">
    <name type="scientific">Bradyrhizobium iriomotense</name>
    <dbReference type="NCBI Taxonomy" id="441950"/>
    <lineage>
        <taxon>Bacteria</taxon>
        <taxon>Pseudomonadati</taxon>
        <taxon>Pseudomonadota</taxon>
        <taxon>Alphaproteobacteria</taxon>
        <taxon>Hyphomicrobiales</taxon>
        <taxon>Nitrobacteraceae</taxon>
        <taxon>Bradyrhizobium</taxon>
    </lineage>
</organism>
<keyword evidence="1" id="KW-0472">Membrane</keyword>
<reference evidence="3" key="1">
    <citation type="journal article" date="2019" name="Int. J. Syst. Evol. Microbiol.">
        <title>The Global Catalogue of Microorganisms (GCM) 10K type strain sequencing project: providing services to taxonomists for standard genome sequencing and annotation.</title>
        <authorList>
            <consortium name="The Broad Institute Genomics Platform"/>
            <consortium name="The Broad Institute Genome Sequencing Center for Infectious Disease"/>
            <person name="Wu L."/>
            <person name="Ma J."/>
        </authorList>
    </citation>
    <scope>NUCLEOTIDE SEQUENCE [LARGE SCALE GENOMIC DNA]</scope>
    <source>
        <strain evidence="3">NBRC 102520</strain>
    </source>
</reference>
<gene>
    <name evidence="2" type="ORF">GCM10007857_80460</name>
</gene>
<evidence type="ECO:0000313" key="2">
    <source>
        <dbReference type="EMBL" id="GLR91329.1"/>
    </source>
</evidence>
<dbReference type="RefSeq" id="WP_284274635.1">
    <property type="nucleotide sequence ID" value="NZ_BSOW01000045.1"/>
</dbReference>
<protein>
    <recommendedName>
        <fullName evidence="4">Cardiolipin synthase N-terminal domain-containing protein</fullName>
    </recommendedName>
</protein>
<keyword evidence="1" id="KW-1133">Transmembrane helix</keyword>
<evidence type="ECO:0000256" key="1">
    <source>
        <dbReference type="SAM" id="Phobius"/>
    </source>
</evidence>
<dbReference type="Proteomes" id="UP001156905">
    <property type="component" value="Unassembled WGS sequence"/>
</dbReference>
<evidence type="ECO:0008006" key="4">
    <source>
        <dbReference type="Google" id="ProtNLM"/>
    </source>
</evidence>
<keyword evidence="1" id="KW-0812">Transmembrane</keyword>